<reference evidence="1" key="1">
    <citation type="submission" date="2021-06" db="EMBL/GenBank/DDBJ databases">
        <authorList>
            <person name="Kallberg Y."/>
            <person name="Tangrot J."/>
            <person name="Rosling A."/>
        </authorList>
    </citation>
    <scope>NUCLEOTIDE SEQUENCE</scope>
    <source>
        <strain evidence="1">MA461A</strain>
    </source>
</reference>
<accession>A0ACA9SHS0</accession>
<dbReference type="Proteomes" id="UP000789920">
    <property type="component" value="Unassembled WGS sequence"/>
</dbReference>
<proteinExistence type="predicted"/>
<protein>
    <submittedName>
        <fullName evidence="1">1428_t:CDS:1</fullName>
    </submittedName>
</protein>
<keyword evidence="2" id="KW-1185">Reference proteome</keyword>
<evidence type="ECO:0000313" key="1">
    <source>
        <dbReference type="EMBL" id="CAG8840282.1"/>
    </source>
</evidence>
<sequence length="79" mass="8964">MSNNSPNHQSQESTESDSEDSTKLNINLGTLQKSVSNVFHVQCTSIQEFSEGGFHKVEILKMEDSNEYIRRVAFPVYPQ</sequence>
<organism evidence="1 2">
    <name type="scientific">Racocetra persica</name>
    <dbReference type="NCBI Taxonomy" id="160502"/>
    <lineage>
        <taxon>Eukaryota</taxon>
        <taxon>Fungi</taxon>
        <taxon>Fungi incertae sedis</taxon>
        <taxon>Mucoromycota</taxon>
        <taxon>Glomeromycotina</taxon>
        <taxon>Glomeromycetes</taxon>
        <taxon>Diversisporales</taxon>
        <taxon>Gigasporaceae</taxon>
        <taxon>Racocetra</taxon>
    </lineage>
</organism>
<comment type="caution">
    <text evidence="1">The sequence shown here is derived from an EMBL/GenBank/DDBJ whole genome shotgun (WGS) entry which is preliminary data.</text>
</comment>
<gene>
    <name evidence="1" type="ORF">RPERSI_LOCUS31376</name>
</gene>
<name>A0ACA9SHS0_9GLOM</name>
<evidence type="ECO:0000313" key="2">
    <source>
        <dbReference type="Proteomes" id="UP000789920"/>
    </source>
</evidence>
<dbReference type="EMBL" id="CAJVQC010126265">
    <property type="protein sequence ID" value="CAG8840282.1"/>
    <property type="molecule type" value="Genomic_DNA"/>
</dbReference>